<keyword evidence="2" id="KW-0238">DNA-binding</keyword>
<dbReference type="InterPro" id="IPR009057">
    <property type="entry name" value="Homeodomain-like_sf"/>
</dbReference>
<gene>
    <name evidence="7" type="ORF">CC1G_01367</name>
</gene>
<dbReference type="RefSeq" id="XP_001837455.2">
    <property type="nucleotide sequence ID" value="XM_001837403.2"/>
</dbReference>
<name>A8NYK9_COPC7</name>
<comment type="subcellular location">
    <subcellularLocation>
        <location evidence="1">Nucleus</location>
    </subcellularLocation>
</comment>
<feature type="compositionally biased region" description="Polar residues" evidence="4">
    <location>
        <begin position="297"/>
        <end position="320"/>
    </location>
</feature>
<dbReference type="InterPro" id="IPR001005">
    <property type="entry name" value="SANT/Myb"/>
</dbReference>
<feature type="region of interest" description="Disordered" evidence="4">
    <location>
        <begin position="277"/>
        <end position="320"/>
    </location>
</feature>
<sequence>MLSAQDASQPSAEPEQHDPTVERKKKKKKTRSHDKIEITGEDGQDHEHREKKKKKKKHRHVEETGDAQTNQLAPEPDSEHGLSEEAAPEGLDVGQEKKKKKKKDKKKRDKGKQKAVAAEPAEQTEPPETDMDPQGSTAALLNAIVAAVSSASPAELGQEEPEAQPEPPAPPMPVPPAPPPGHFIPFPPPPGFPFPPGFGEGSGPFNLNNVPPNVFNELAYGSSDDVLRALQDLDMDKIAGVLKTLGDAANTVNVPPLPPTFPPPPAFVPQPLPLPPTSSTTLGQTPVESSAILGRTGRQTGASTRRSQPANHTSSVLEHQTNTDHAEMLCTKWLSAAKLTELVKSEGLVYKKGKFSATEAQQLADAIEAHRQAHQLTEAQILDIIFPKNEKQRNNQFWTELTRAVPQRPIVAVYHHVRRTHHPLKQQGNWTADEDAALKQAVADLGQQWEKVSQRVGRMSSDCRDRYRNHIVGRDVRKNGPWSKEEEDELTRIVTDMTVKQGRDPDTDVFWGRVSELMGGRRGRQQCRIKWTDSLSKLLKTGEGEKPRWSQQDAYILVHKVDSLNVRDDTEIDWKTLPDPDWNLWSAHSLQRRWLTMKKSIKGYEDMTHQEIMDILRVKKAHAPTDSAANNKKRKSRKITSATIINDDTPAQAEAGSSTGPGTLSQARS</sequence>
<protein>
    <submittedName>
        <fullName evidence="7">Nucleolar protein</fullName>
    </submittedName>
</protein>
<evidence type="ECO:0000256" key="4">
    <source>
        <dbReference type="SAM" id="MobiDB-lite"/>
    </source>
</evidence>
<evidence type="ECO:0000256" key="2">
    <source>
        <dbReference type="ARBA" id="ARBA00023125"/>
    </source>
</evidence>
<evidence type="ECO:0000256" key="1">
    <source>
        <dbReference type="ARBA" id="ARBA00004123"/>
    </source>
</evidence>
<evidence type="ECO:0000313" key="8">
    <source>
        <dbReference type="Proteomes" id="UP000001861"/>
    </source>
</evidence>
<feature type="region of interest" description="Disordered" evidence="4">
    <location>
        <begin position="622"/>
        <end position="669"/>
    </location>
</feature>
<feature type="compositionally biased region" description="Basic and acidic residues" evidence="4">
    <location>
        <begin position="33"/>
        <end position="48"/>
    </location>
</feature>
<dbReference type="SMART" id="SM00717">
    <property type="entry name" value="SANT"/>
    <property type="match status" value="4"/>
</dbReference>
<feature type="domain" description="Myb-like" evidence="5">
    <location>
        <begin position="474"/>
        <end position="535"/>
    </location>
</feature>
<feature type="domain" description="HTH myb-type" evidence="6">
    <location>
        <begin position="422"/>
        <end position="475"/>
    </location>
</feature>
<dbReference type="Proteomes" id="UP000001861">
    <property type="component" value="Unassembled WGS sequence"/>
</dbReference>
<keyword evidence="8" id="KW-1185">Reference proteome</keyword>
<feature type="domain" description="Myb-like" evidence="5">
    <location>
        <begin position="422"/>
        <end position="471"/>
    </location>
</feature>
<dbReference type="VEuPathDB" id="FungiDB:CC1G_01367"/>
<dbReference type="GO" id="GO:0000976">
    <property type="term" value="F:transcription cis-regulatory region binding"/>
    <property type="evidence" value="ECO:0007669"/>
    <property type="project" value="TreeGrafter"/>
</dbReference>
<feature type="compositionally biased region" description="Basic residues" evidence="4">
    <location>
        <begin position="23"/>
        <end position="32"/>
    </location>
</feature>
<reference evidence="7 8" key="1">
    <citation type="journal article" date="2010" name="Proc. Natl. Acad. Sci. U.S.A.">
        <title>Insights into evolution of multicellular fungi from the assembled chromosomes of the mushroom Coprinopsis cinerea (Coprinus cinereus).</title>
        <authorList>
            <person name="Stajich J.E."/>
            <person name="Wilke S.K."/>
            <person name="Ahren D."/>
            <person name="Au C.H."/>
            <person name="Birren B.W."/>
            <person name="Borodovsky M."/>
            <person name="Burns C."/>
            <person name="Canback B."/>
            <person name="Casselton L.A."/>
            <person name="Cheng C.K."/>
            <person name="Deng J."/>
            <person name="Dietrich F.S."/>
            <person name="Fargo D.C."/>
            <person name="Farman M.L."/>
            <person name="Gathman A.C."/>
            <person name="Goldberg J."/>
            <person name="Guigo R."/>
            <person name="Hoegger P.J."/>
            <person name="Hooker J.B."/>
            <person name="Huggins A."/>
            <person name="James T.Y."/>
            <person name="Kamada T."/>
            <person name="Kilaru S."/>
            <person name="Kodira C."/>
            <person name="Kues U."/>
            <person name="Kupfer D."/>
            <person name="Kwan H.S."/>
            <person name="Lomsadze A."/>
            <person name="Li W."/>
            <person name="Lilly W.W."/>
            <person name="Ma L.J."/>
            <person name="Mackey A.J."/>
            <person name="Manning G."/>
            <person name="Martin F."/>
            <person name="Muraguchi H."/>
            <person name="Natvig D.O."/>
            <person name="Palmerini H."/>
            <person name="Ramesh M.A."/>
            <person name="Rehmeyer C.J."/>
            <person name="Roe B.A."/>
            <person name="Shenoy N."/>
            <person name="Stanke M."/>
            <person name="Ter-Hovhannisyan V."/>
            <person name="Tunlid A."/>
            <person name="Velagapudi R."/>
            <person name="Vision T.J."/>
            <person name="Zeng Q."/>
            <person name="Zolan M.E."/>
            <person name="Pukkila P.J."/>
        </authorList>
    </citation>
    <scope>NUCLEOTIDE SEQUENCE [LARGE SCALE GENOMIC DNA]</scope>
    <source>
        <strain evidence="8">Okayama-7 / 130 / ATCC MYA-4618 / FGSC 9003</strain>
    </source>
</reference>
<dbReference type="OrthoDB" id="39591at2759"/>
<evidence type="ECO:0000259" key="6">
    <source>
        <dbReference type="PROSITE" id="PS51294"/>
    </source>
</evidence>
<evidence type="ECO:0000259" key="5">
    <source>
        <dbReference type="PROSITE" id="PS50090"/>
    </source>
</evidence>
<dbReference type="AlphaFoldDB" id="A8NYK9"/>
<dbReference type="PROSITE" id="PS51294">
    <property type="entry name" value="HTH_MYB"/>
    <property type="match status" value="1"/>
</dbReference>
<proteinExistence type="predicted"/>
<dbReference type="InterPro" id="IPR017930">
    <property type="entry name" value="Myb_dom"/>
</dbReference>
<evidence type="ECO:0000313" key="7">
    <source>
        <dbReference type="EMBL" id="EAU84371.2"/>
    </source>
</evidence>
<dbReference type="GeneID" id="6014011"/>
<dbReference type="PROSITE" id="PS50090">
    <property type="entry name" value="MYB_LIKE"/>
    <property type="match status" value="2"/>
</dbReference>
<accession>A8NYK9</accession>
<dbReference type="CDD" id="cd00167">
    <property type="entry name" value="SANT"/>
    <property type="match status" value="2"/>
</dbReference>
<dbReference type="InterPro" id="IPR051651">
    <property type="entry name" value="DMTF1_DNA-bind_reg"/>
</dbReference>
<comment type="caution">
    <text evidence="7">The sequence shown here is derived from an EMBL/GenBank/DDBJ whole genome shotgun (WGS) entry which is preliminary data.</text>
</comment>
<feature type="compositionally biased region" description="Low complexity" evidence="4">
    <location>
        <begin position="277"/>
        <end position="286"/>
    </location>
</feature>
<dbReference type="KEGG" id="cci:CC1G_01367"/>
<keyword evidence="3" id="KW-0539">Nucleus</keyword>
<dbReference type="GO" id="GO:0005634">
    <property type="term" value="C:nucleus"/>
    <property type="evidence" value="ECO:0007669"/>
    <property type="project" value="UniProtKB-SubCell"/>
</dbReference>
<feature type="compositionally biased region" description="Polar residues" evidence="4">
    <location>
        <begin position="1"/>
        <end position="11"/>
    </location>
</feature>
<feature type="compositionally biased region" description="Basic residues" evidence="4">
    <location>
        <begin position="49"/>
        <end position="59"/>
    </location>
</feature>
<dbReference type="Gene3D" id="1.10.10.60">
    <property type="entry name" value="Homeodomain-like"/>
    <property type="match status" value="2"/>
</dbReference>
<dbReference type="InParanoid" id="A8NYK9"/>
<dbReference type="EMBL" id="AACS02000005">
    <property type="protein sequence ID" value="EAU84371.2"/>
    <property type="molecule type" value="Genomic_DNA"/>
</dbReference>
<feature type="compositionally biased region" description="Basic residues" evidence="4">
    <location>
        <begin position="97"/>
        <end position="113"/>
    </location>
</feature>
<dbReference type="OMA" id="DFKWPVP"/>
<feature type="compositionally biased region" description="Low complexity" evidence="4">
    <location>
        <begin position="114"/>
        <end position="124"/>
    </location>
</feature>
<evidence type="ECO:0000256" key="3">
    <source>
        <dbReference type="ARBA" id="ARBA00023242"/>
    </source>
</evidence>
<dbReference type="PANTHER" id="PTHR46380:SF2">
    <property type="entry name" value="CYCLIN-D-BINDING MYB-LIKE TRANSCRIPTION FACTOR 1"/>
    <property type="match status" value="1"/>
</dbReference>
<feature type="region of interest" description="Disordered" evidence="4">
    <location>
        <begin position="1"/>
        <end position="183"/>
    </location>
</feature>
<dbReference type="PANTHER" id="PTHR46380">
    <property type="entry name" value="CYCLIN-D-BINDING MYB-LIKE TRANSCRIPTION FACTOR 1"/>
    <property type="match status" value="1"/>
</dbReference>
<dbReference type="HOGENOM" id="CLU_025459_0_0_1"/>
<dbReference type="GO" id="GO:0003700">
    <property type="term" value="F:DNA-binding transcription factor activity"/>
    <property type="evidence" value="ECO:0007669"/>
    <property type="project" value="TreeGrafter"/>
</dbReference>
<dbReference type="Pfam" id="PF00249">
    <property type="entry name" value="Myb_DNA-binding"/>
    <property type="match status" value="1"/>
</dbReference>
<organism evidence="7 8">
    <name type="scientific">Coprinopsis cinerea (strain Okayama-7 / 130 / ATCC MYA-4618 / FGSC 9003)</name>
    <name type="common">Inky cap fungus</name>
    <name type="synonym">Hormographiella aspergillata</name>
    <dbReference type="NCBI Taxonomy" id="240176"/>
    <lineage>
        <taxon>Eukaryota</taxon>
        <taxon>Fungi</taxon>
        <taxon>Dikarya</taxon>
        <taxon>Basidiomycota</taxon>
        <taxon>Agaricomycotina</taxon>
        <taxon>Agaricomycetes</taxon>
        <taxon>Agaricomycetidae</taxon>
        <taxon>Agaricales</taxon>
        <taxon>Agaricineae</taxon>
        <taxon>Psathyrellaceae</taxon>
        <taxon>Coprinopsis</taxon>
    </lineage>
</organism>
<feature type="compositionally biased region" description="Low complexity" evidence="4">
    <location>
        <begin position="136"/>
        <end position="156"/>
    </location>
</feature>
<dbReference type="SUPFAM" id="SSF46689">
    <property type="entry name" value="Homeodomain-like"/>
    <property type="match status" value="2"/>
</dbReference>
<dbReference type="STRING" id="240176.A8NYK9"/>
<feature type="compositionally biased region" description="Pro residues" evidence="4">
    <location>
        <begin position="164"/>
        <end position="183"/>
    </location>
</feature>
<dbReference type="eggNOG" id="KOG0051">
    <property type="taxonomic scope" value="Eukaryota"/>
</dbReference>
<feature type="compositionally biased region" description="Polar residues" evidence="4">
    <location>
        <begin position="655"/>
        <end position="669"/>
    </location>
</feature>